<dbReference type="NCBIfam" id="TIGR02698">
    <property type="entry name" value="CopY_TcrY"/>
    <property type="match status" value="1"/>
</dbReference>
<dbReference type="Pfam" id="PF03965">
    <property type="entry name" value="Penicillinase_R"/>
    <property type="match status" value="1"/>
</dbReference>
<dbReference type="Proteomes" id="UP001167919">
    <property type="component" value="Unassembled WGS sequence"/>
</dbReference>
<protein>
    <submittedName>
        <fullName evidence="5">CopY/TcrY family copper transport repressor</fullName>
    </submittedName>
</protein>
<evidence type="ECO:0000256" key="1">
    <source>
        <dbReference type="ARBA" id="ARBA00011046"/>
    </source>
</evidence>
<evidence type="ECO:0000313" key="6">
    <source>
        <dbReference type="EMBL" id="QAS69487.1"/>
    </source>
</evidence>
<dbReference type="InterPro" id="IPR036390">
    <property type="entry name" value="WH_DNA-bd_sf"/>
</dbReference>
<dbReference type="RefSeq" id="WP_128685642.1">
    <property type="nucleotide sequence ID" value="NZ_CP029684.2"/>
</dbReference>
<keyword evidence="4" id="KW-0804">Transcription</keyword>
<organism evidence="5 8">
    <name type="scientific">Oenococcus sicerae</name>
    <dbReference type="NCBI Taxonomy" id="2203724"/>
    <lineage>
        <taxon>Bacteria</taxon>
        <taxon>Bacillati</taxon>
        <taxon>Bacillota</taxon>
        <taxon>Bacilli</taxon>
        <taxon>Lactobacillales</taxon>
        <taxon>Lactobacillaceae</taxon>
        <taxon>Oenococcus</taxon>
    </lineage>
</organism>
<keyword evidence="3" id="KW-0238">DNA-binding</keyword>
<reference evidence="6" key="3">
    <citation type="submission" date="2020-01" db="EMBL/GenBank/DDBJ databases">
        <authorList>
            <person name="Cousin F.J."/>
            <person name="Le Guellec R."/>
            <person name="Cretenet M."/>
        </authorList>
    </citation>
    <scope>NUCLEOTIDE SEQUENCE</scope>
    <source>
        <strain evidence="6">UCMA 15228</strain>
    </source>
</reference>
<evidence type="ECO:0000256" key="2">
    <source>
        <dbReference type="ARBA" id="ARBA00023015"/>
    </source>
</evidence>
<sequence>MTNVDYKKEQISSAEWQVMRIIWSLGQVTTTELISYLNKKESWRPSTIKTLVMRLERKGYLTDDGVSRGRKFKALVSEDSAMLQAGQDLFAAMCAMKNGMVLTDLLQKVDLSKDDIDKMIAVLQKKIVDAPNMVACNCLPGTKGNC</sequence>
<dbReference type="GO" id="GO:0045892">
    <property type="term" value="P:negative regulation of DNA-templated transcription"/>
    <property type="evidence" value="ECO:0007669"/>
    <property type="project" value="InterPro"/>
</dbReference>
<dbReference type="InterPro" id="IPR036388">
    <property type="entry name" value="WH-like_DNA-bd_sf"/>
</dbReference>
<dbReference type="EMBL" id="CP029684">
    <property type="protein sequence ID" value="QAS69487.1"/>
    <property type="molecule type" value="Genomic_DNA"/>
</dbReference>
<dbReference type="InterPro" id="IPR005650">
    <property type="entry name" value="BlaI_family"/>
</dbReference>
<dbReference type="GO" id="GO:0003677">
    <property type="term" value="F:DNA binding"/>
    <property type="evidence" value="ECO:0007669"/>
    <property type="project" value="UniProtKB-KW"/>
</dbReference>
<accession>A0AAJ1REL9</accession>
<dbReference type="SUPFAM" id="SSF46785">
    <property type="entry name" value="Winged helix' DNA-binding domain"/>
    <property type="match status" value="1"/>
</dbReference>
<reference evidence="6 7" key="1">
    <citation type="journal article" date="2019" name="Syst. Appl. Microbiol.">
        <title>Oenococcus sicerae sp. nov., isolated from French cider.</title>
        <authorList>
            <person name="Cousin F.J."/>
            <person name="Le Guellec R."/>
            <person name="Chagnot C."/>
            <person name="Goux D."/>
            <person name="Dalmasso M."/>
            <person name="Laplace J.M."/>
            <person name="Cretenet M."/>
        </authorList>
    </citation>
    <scope>NUCLEOTIDE SEQUENCE [LARGE SCALE GENOMIC DNA]</scope>
    <source>
        <strain evidence="6 7">UCMA 15228</strain>
    </source>
</reference>
<comment type="similarity">
    <text evidence="1">Belongs to the BlaI transcriptional regulatory family.</text>
</comment>
<keyword evidence="2" id="KW-0805">Transcription regulation</keyword>
<dbReference type="Gene3D" id="1.10.10.10">
    <property type="entry name" value="Winged helix-like DNA-binding domain superfamily/Winged helix DNA-binding domain"/>
    <property type="match status" value="1"/>
</dbReference>
<dbReference type="PIRSF" id="PIRSF019455">
    <property type="entry name" value="CopR_AtkY"/>
    <property type="match status" value="1"/>
</dbReference>
<evidence type="ECO:0000313" key="5">
    <source>
        <dbReference type="EMBL" id="MDN6900491.1"/>
    </source>
</evidence>
<evidence type="ECO:0000256" key="3">
    <source>
        <dbReference type="ARBA" id="ARBA00023125"/>
    </source>
</evidence>
<evidence type="ECO:0000313" key="8">
    <source>
        <dbReference type="Proteomes" id="UP001167919"/>
    </source>
</evidence>
<evidence type="ECO:0000256" key="4">
    <source>
        <dbReference type="ARBA" id="ARBA00023163"/>
    </source>
</evidence>
<gene>
    <name evidence="6" type="ORF">DLJ48_02600</name>
    <name evidence="5" type="ORF">EVC35_05675</name>
</gene>
<dbReference type="Proteomes" id="UP000286907">
    <property type="component" value="Chromosome"/>
</dbReference>
<keyword evidence="7" id="KW-1185">Reference proteome</keyword>
<reference evidence="5" key="2">
    <citation type="submission" date="2019-01" db="EMBL/GenBank/DDBJ databases">
        <title>Oenococcus sicerae UCMA17102.</title>
        <authorList>
            <person name="Cousin F.J."/>
            <person name="Le Guellec R."/>
            <person name="Cretenet M."/>
        </authorList>
    </citation>
    <scope>NUCLEOTIDE SEQUENCE</scope>
    <source>
        <strain evidence="5">UCMA17102</strain>
    </source>
</reference>
<proteinExistence type="inferred from homology"/>
<dbReference type="InterPro" id="IPR014071">
    <property type="entry name" value="Cu_transp_CopY/TcrY"/>
</dbReference>
<dbReference type="AlphaFoldDB" id="A0AAJ1REL9"/>
<dbReference type="EMBL" id="SDWY01000003">
    <property type="protein sequence ID" value="MDN6900491.1"/>
    <property type="molecule type" value="Genomic_DNA"/>
</dbReference>
<name>A0AAJ1REL9_9LACO</name>
<evidence type="ECO:0000313" key="7">
    <source>
        <dbReference type="Proteomes" id="UP000286907"/>
    </source>
</evidence>